<evidence type="ECO:0000313" key="2">
    <source>
        <dbReference type="EMBL" id="KAK9808785.1"/>
    </source>
</evidence>
<dbReference type="PANTHER" id="PTHR21580:SF28">
    <property type="entry name" value="BOREALIN N-TERMINAL DOMAIN-CONTAINING PROTEIN-RELATED"/>
    <property type="match status" value="1"/>
</dbReference>
<dbReference type="EMBL" id="JALJOR010000011">
    <property type="protein sequence ID" value="KAK9808785.1"/>
    <property type="molecule type" value="Genomic_DNA"/>
</dbReference>
<dbReference type="InterPro" id="IPR051291">
    <property type="entry name" value="CIMAP"/>
</dbReference>
<accession>A0AAW1PG04</accession>
<dbReference type="InterPro" id="IPR010736">
    <property type="entry name" value="SHIPPO-rpt"/>
</dbReference>
<evidence type="ECO:0000256" key="1">
    <source>
        <dbReference type="SAM" id="MobiDB-lite"/>
    </source>
</evidence>
<dbReference type="Pfam" id="PF07004">
    <property type="entry name" value="SHIPPO-rpt"/>
    <property type="match status" value="8"/>
</dbReference>
<keyword evidence="3" id="KW-1185">Reference proteome</keyword>
<feature type="compositionally biased region" description="Polar residues" evidence="1">
    <location>
        <begin position="84"/>
        <end position="108"/>
    </location>
</feature>
<feature type="compositionally biased region" description="Low complexity" evidence="1">
    <location>
        <begin position="28"/>
        <end position="38"/>
    </location>
</feature>
<evidence type="ECO:0000313" key="3">
    <source>
        <dbReference type="Proteomes" id="UP001489004"/>
    </source>
</evidence>
<proteinExistence type="predicted"/>
<organism evidence="2 3">
    <name type="scientific">[Myrmecia] bisecta</name>
    <dbReference type="NCBI Taxonomy" id="41462"/>
    <lineage>
        <taxon>Eukaryota</taxon>
        <taxon>Viridiplantae</taxon>
        <taxon>Chlorophyta</taxon>
        <taxon>core chlorophytes</taxon>
        <taxon>Trebouxiophyceae</taxon>
        <taxon>Trebouxiales</taxon>
        <taxon>Trebouxiaceae</taxon>
        <taxon>Myrmecia</taxon>
    </lineage>
</organism>
<feature type="region of interest" description="Disordered" evidence="1">
    <location>
        <begin position="184"/>
        <end position="208"/>
    </location>
</feature>
<feature type="region of interest" description="Disordered" evidence="1">
    <location>
        <begin position="474"/>
        <end position="493"/>
    </location>
</feature>
<feature type="compositionally biased region" description="Basic residues" evidence="1">
    <location>
        <begin position="122"/>
        <end position="132"/>
    </location>
</feature>
<sequence>MASVRRPKGTRPGVSEQTSPRGVLDLQSSFASSTSDGGSVFGPPFTFGKALAFNRHPPDYLREFPQIDHPSPLGSTWPAKLHSSKTFTATAKHSGKRSSSPSALSTHTGKVRTNELESCSTTRRRHAATKSRPHSDLENAELDEVPGPGYYNILPALAKQQQGPAFTMGSRPLVKAPVNDTAEPLASAETTHSPGRPSTTGGFTMGARPRHTFAKGCDTPGPGAYNKAAGTSPQGPAYTFPISRTLLTGGYYAVEVPAAQGPAFSMGARHALGEAQGASSPGPAAPYQRIAYEPTGPAFSILGRIEAPGTPKQSVPGPGAYQPTPTKCGPAYTIAGRALESKPAAGVPGVGAYDVAVESKAPAFTIAGRPTDAAEEAASDAPGPGDYSIEKQAWRDGPAFTISQASGKAVSKLVDTPGPAHYAEPSAPATTPAFTIGIRREEVAAESDAPAVGTYNPNKAVALQSTPAFTIGRSARQQAAAQDVPGPGEYDGQAALPEGQAYTIPKARRPQLATAELDAPAPGDYHTDNTLGEAAPAFTIAPRIAASSKAQDGPSPADYMPHPLPTGPAFTAAGRTALPSDKVELGPGPAEYDTAKYGRQEGDYHAASSLPTGPAYSLPTAKRALASHADAGNTPAPGDYHVDFVSRPAAETHKQANPLASKPRAPKHAEDTPGPTDFDPQLPKSSAPAYTMGKRTKAMLSGDKENARIGPEYDLPGTGRGAAFTMAGKPMEPHEEPTPGPGHFYEMKSFPQPLGKVVSILKRHDSDVQITKWKHVTFSPSAAARLADN</sequence>
<name>A0AAW1PG04_9CHLO</name>
<feature type="region of interest" description="Disordered" evidence="1">
    <location>
        <begin position="651"/>
        <end position="691"/>
    </location>
</feature>
<dbReference type="PANTHER" id="PTHR21580">
    <property type="entry name" value="SHIPPO-1-RELATED"/>
    <property type="match status" value="1"/>
</dbReference>
<protein>
    <submittedName>
        <fullName evidence="2">Uncharacterized protein</fullName>
    </submittedName>
</protein>
<feature type="region of interest" description="Disordered" evidence="1">
    <location>
        <begin position="1"/>
        <end position="38"/>
    </location>
</feature>
<gene>
    <name evidence="2" type="ORF">WJX72_003649</name>
</gene>
<dbReference type="Proteomes" id="UP001489004">
    <property type="component" value="Unassembled WGS sequence"/>
</dbReference>
<comment type="caution">
    <text evidence="2">The sequence shown here is derived from an EMBL/GenBank/DDBJ whole genome shotgun (WGS) entry which is preliminary data.</text>
</comment>
<feature type="compositionally biased region" description="Polar residues" evidence="1">
    <location>
        <begin position="188"/>
        <end position="202"/>
    </location>
</feature>
<feature type="region of interest" description="Disordered" evidence="1">
    <location>
        <begin position="60"/>
        <end position="143"/>
    </location>
</feature>
<dbReference type="AlphaFoldDB" id="A0AAW1PG04"/>
<reference evidence="2 3" key="1">
    <citation type="journal article" date="2024" name="Nat. Commun.">
        <title>Phylogenomics reveals the evolutionary origins of lichenization in chlorophyte algae.</title>
        <authorList>
            <person name="Puginier C."/>
            <person name="Libourel C."/>
            <person name="Otte J."/>
            <person name="Skaloud P."/>
            <person name="Haon M."/>
            <person name="Grisel S."/>
            <person name="Petersen M."/>
            <person name="Berrin J.G."/>
            <person name="Delaux P.M."/>
            <person name="Dal Grande F."/>
            <person name="Keller J."/>
        </authorList>
    </citation>
    <scope>NUCLEOTIDE SEQUENCE [LARGE SCALE GENOMIC DNA]</scope>
    <source>
        <strain evidence="2 3">SAG 2043</strain>
    </source>
</reference>